<dbReference type="GO" id="GO:0005634">
    <property type="term" value="C:nucleus"/>
    <property type="evidence" value="ECO:0007669"/>
    <property type="project" value="UniProtKB-SubCell"/>
</dbReference>
<keyword evidence="7" id="KW-0165">Cleavage on pair of basic residues</keyword>
<keyword evidence="12 23" id="KW-0106">Calcium</keyword>
<proteinExistence type="predicted"/>
<gene>
    <name evidence="29" type="primary">DSG1</name>
</gene>
<keyword evidence="18" id="KW-0539">Nucleus</keyword>
<evidence type="ECO:0000256" key="13">
    <source>
        <dbReference type="ARBA" id="ARBA00022889"/>
    </source>
</evidence>
<evidence type="ECO:0000256" key="21">
    <source>
        <dbReference type="ARBA" id="ARBA00076681"/>
    </source>
</evidence>
<feature type="chain" id="PRO_5025474614" description="Desmoglein-1" evidence="27">
    <location>
        <begin position="22"/>
        <end position="1045"/>
    </location>
</feature>
<evidence type="ECO:0000256" key="8">
    <source>
        <dbReference type="ARBA" id="ARBA00022692"/>
    </source>
</evidence>
<evidence type="ECO:0000256" key="24">
    <source>
        <dbReference type="RuleBase" id="RU003318"/>
    </source>
</evidence>
<dbReference type="InterPro" id="IPR000233">
    <property type="entry name" value="Cadherin_Y-type_LIR"/>
</dbReference>
<evidence type="ECO:0000256" key="6">
    <source>
        <dbReference type="ARBA" id="ARBA00022490"/>
    </source>
</evidence>
<keyword evidence="16" id="KW-0472">Membrane</keyword>
<dbReference type="InterPro" id="IPR020894">
    <property type="entry name" value="Cadherin_CS"/>
</dbReference>
<evidence type="ECO:0000256" key="4">
    <source>
        <dbReference type="ARBA" id="ARBA00004568"/>
    </source>
</evidence>
<dbReference type="Proteomes" id="UP000472240">
    <property type="component" value="Chromosome 19"/>
</dbReference>
<dbReference type="PANTHER" id="PTHR24025">
    <property type="entry name" value="DESMOGLEIN FAMILY MEMBER"/>
    <property type="match status" value="1"/>
</dbReference>
<dbReference type="Gene3D" id="4.10.900.10">
    <property type="entry name" value="TCF3-CBD (Catenin binding domain)"/>
    <property type="match status" value="1"/>
</dbReference>
<reference evidence="29 30" key="1">
    <citation type="journal article" date="2015" name="Annu Rev Anim Biosci">
        <title>The Genome 10K Project: a way forward.</title>
        <authorList>
            <person name="Koepfli K.P."/>
            <person name="Paten B."/>
            <person name="O'Brien S.J."/>
            <person name="Koepfli K.P."/>
            <person name="Paten B."/>
            <person name="Antunes A."/>
            <person name="Belov K."/>
            <person name="Bustamante C."/>
            <person name="Castoe T.A."/>
            <person name="Clawson H."/>
            <person name="Crawford A.J."/>
            <person name="Diekhans M."/>
            <person name="Distel D."/>
            <person name="Durbin R."/>
            <person name="Earl D."/>
            <person name="Fujita M.K."/>
            <person name="Gamble T."/>
            <person name="Georges A."/>
            <person name="Gemmell N."/>
            <person name="Gilbert M.T."/>
            <person name="Graves J.M."/>
            <person name="Green R.E."/>
            <person name="Hickey G."/>
            <person name="Jarvis E.D."/>
            <person name="Johnson W."/>
            <person name="Komissarov A."/>
            <person name="Korf I."/>
            <person name="Kuhn R."/>
            <person name="Larkin D.M."/>
            <person name="Lewin H."/>
            <person name="Lopez J.V."/>
            <person name="Ma J."/>
            <person name="Marques-Bonet T."/>
            <person name="Miller W."/>
            <person name="Murphy R."/>
            <person name="Pevzner P."/>
            <person name="Shapiro B."/>
            <person name="Steiner C."/>
            <person name="Tamazian G."/>
            <person name="Venkatesh B."/>
            <person name="Wang J."/>
            <person name="Wayne R."/>
            <person name="Wiley E."/>
            <person name="Yang H."/>
            <person name="Zhang G."/>
            <person name="Haussler D."/>
            <person name="Ryder O."/>
            <person name="O'Brien S.J."/>
        </authorList>
    </citation>
    <scope>NUCLEOTIDE SEQUENCE</scope>
</reference>
<dbReference type="CDD" id="cd11304">
    <property type="entry name" value="Cadherin_repeat"/>
    <property type="match status" value="4"/>
</dbReference>
<feature type="domain" description="Cadherin" evidence="28">
    <location>
        <begin position="386"/>
        <end position="517"/>
    </location>
</feature>
<reference evidence="29 30" key="2">
    <citation type="journal article" date="2018" name="Annu Rev Anim Biosci">
        <title>Bat Biology, Genomes, and the Bat1K Project: To Generate Chromosome-Level Genomes for All Living Bat Species.</title>
        <authorList>
            <person name="Teeling E.C."/>
            <person name="Vernes S.C."/>
            <person name="Davalos L.M."/>
            <person name="Ray D.A."/>
            <person name="Gilbert M.T.P."/>
            <person name="Myers E."/>
        </authorList>
    </citation>
    <scope>NUCLEOTIDE SEQUENCE</scope>
</reference>
<evidence type="ECO:0000256" key="22">
    <source>
        <dbReference type="ARBA" id="ARBA00093564"/>
    </source>
</evidence>
<comment type="subunit">
    <text evidence="22">Binds to JUP/plakoglobin. Interacts with PKP2. Interacts with DSC3; there is evidence to suggest that the interaction promotes cell-cell adhesion of keratinocytes.</text>
</comment>
<dbReference type="GeneTree" id="ENSGT01030000234624"/>
<dbReference type="PROSITE" id="PS00232">
    <property type="entry name" value="CADHERIN_1"/>
    <property type="match status" value="1"/>
</dbReference>
<evidence type="ECO:0000256" key="25">
    <source>
        <dbReference type="RuleBase" id="RU004358"/>
    </source>
</evidence>
<dbReference type="Gene3D" id="2.60.40.60">
    <property type="entry name" value="Cadherins"/>
    <property type="match status" value="4"/>
</dbReference>
<dbReference type="Ensembl" id="ENSRFET00010035769.1">
    <property type="protein sequence ID" value="ENSRFEP00010033030.1"/>
    <property type="gene ID" value="ENSRFEG00010021727.1"/>
</dbReference>
<evidence type="ECO:0000256" key="11">
    <source>
        <dbReference type="ARBA" id="ARBA00022737"/>
    </source>
</evidence>
<name>A0A671G9Y9_RHIFE</name>
<dbReference type="SMART" id="SM00112">
    <property type="entry name" value="CA"/>
    <property type="match status" value="4"/>
</dbReference>
<evidence type="ECO:0000256" key="7">
    <source>
        <dbReference type="ARBA" id="ARBA00022685"/>
    </source>
</evidence>
<keyword evidence="15" id="KW-1133">Transmembrane helix</keyword>
<evidence type="ECO:0000313" key="30">
    <source>
        <dbReference type="Proteomes" id="UP000472240"/>
    </source>
</evidence>
<evidence type="ECO:0000256" key="20">
    <source>
        <dbReference type="ARBA" id="ARBA00069636"/>
    </source>
</evidence>
<dbReference type="FunFam" id="2.60.40.60:FF:000238">
    <property type="entry name" value="Desmoglein 1"/>
    <property type="match status" value="1"/>
</dbReference>
<evidence type="ECO:0000256" key="9">
    <source>
        <dbReference type="ARBA" id="ARBA00022723"/>
    </source>
</evidence>
<feature type="compositionally biased region" description="Polar residues" evidence="26">
    <location>
        <begin position="1022"/>
        <end position="1031"/>
    </location>
</feature>
<evidence type="ECO:0000256" key="19">
    <source>
        <dbReference type="ARBA" id="ARBA00037034"/>
    </source>
</evidence>
<dbReference type="AlphaFoldDB" id="A0A671G9Y9"/>
<evidence type="ECO:0000256" key="5">
    <source>
        <dbReference type="ARBA" id="ARBA00022475"/>
    </source>
</evidence>
<dbReference type="PRINTS" id="PR00205">
    <property type="entry name" value="CADHERIN"/>
</dbReference>
<dbReference type="InterPro" id="IPR027397">
    <property type="entry name" value="Catenin-bd_sf"/>
</dbReference>
<dbReference type="GO" id="GO:0045295">
    <property type="term" value="F:gamma-catenin binding"/>
    <property type="evidence" value="ECO:0007669"/>
    <property type="project" value="TreeGrafter"/>
</dbReference>
<keyword evidence="6" id="KW-0963">Cytoplasm</keyword>
<feature type="signal peptide" evidence="27">
    <location>
        <begin position="1"/>
        <end position="21"/>
    </location>
</feature>
<dbReference type="GO" id="GO:0005886">
    <property type="term" value="C:plasma membrane"/>
    <property type="evidence" value="ECO:0007669"/>
    <property type="project" value="UniProtKB-SubCell"/>
</dbReference>
<feature type="domain" description="Cadherin" evidence="28">
    <location>
        <begin position="70"/>
        <end position="157"/>
    </location>
</feature>
<keyword evidence="11" id="KW-0677">Repeat</keyword>
<dbReference type="GO" id="GO:0005509">
    <property type="term" value="F:calcium ion binding"/>
    <property type="evidence" value="ECO:0007669"/>
    <property type="project" value="UniProtKB-UniRule"/>
</dbReference>
<dbReference type="FunFam" id="4.10.900.10:FF:000003">
    <property type="entry name" value="Desmoglein 1"/>
    <property type="match status" value="1"/>
</dbReference>
<dbReference type="Pfam" id="PF01049">
    <property type="entry name" value="CADH_Y-type_LIR"/>
    <property type="match status" value="1"/>
</dbReference>
<sequence>MKWHFFITAAVLFIFLVVVEINSEFRIQVRDYNTKNGTIKWHSIRRQKREWIKFAAACREGEDNSKRNPIAKIHSDCAKNQQVTYRISGVGIDKPPYGVFIINQKTGEINITSIVDREVTPFFIIYCQALNSQGQDLERPLELRVRVLDINDNPPVFSMTTFLGQIEENSNANTLVMRLNATDADEPNNLNSKIAFKITSQEPSDSPMFIINRYTGEIRTMNNFLDREQYSQYSLAVRGSDRDGGSDGLSADCDCSIKILDVNDNIPYTELPTYSVTIDENALYSDLLQIRVIDLDEQYSANWMAVIFFISGNEGNWFDIQMNERTNVGILRVIKPLDYEEMKNLQLSIGVKNKAEFHHSIMSQYQVTASAISVAVSNVIEGPVFRPGSKTFVVTSNMGQNYKVGEFKATDQDTGGASTTVRYVMGNNPADLLIIDSRTGAISLRNKVTMEQVKMLGGKYQGTILSIDDALQRTCTGTVNINLEGSGWEEHGTGTDNNNNGDLITTTNDNDIYEPHVTINPEGNGNELLKPWDSAFDNVHFGPAGIGLLIMGFLVLGLVPFLLICCDCGGAPGGGAGFEPVPECSDGAIQSWAVEGPHPDPGLTTICIPQIQATNANMIECIDNSGVYTNEYCGREMQDLGGEERQTGFELTDGVHTSRAPEICQEYSGTLRRNSMRECREGGLNMNFMESYFCQKAYAYADEDEGRPSNDCLLIYDIEGVGSPAGSVGCCSFIGEDWDDSFLDGLGPKFKKLADISLGKEAEPYPDFDLSWPPESTEPICPQQGVEPPASGYPPTSKHYGTTTVISESTYPSGPGVQHPMPIPDPMSYGNVTVTESYNTSGTLKPSVHVHDNRHASNVVVTERVVGPFSGADLHGILEMPDLRDGSNVIVTERVIAPSSSLPTTLTISDPRESSNVVVTERVIRPTSGMMGSLSMHPELSNAHNVIVTERVVSGSGVTGISGPAGIIGGSGTVSSGLVGGVSSGGIGLSNLGGGGGMSSSMAGTATIGHMRGSSDHHFGQTFGSVSPSTTRSRITKYSTVQYTK</sequence>
<evidence type="ECO:0000256" key="16">
    <source>
        <dbReference type="ARBA" id="ARBA00023136"/>
    </source>
</evidence>
<evidence type="ECO:0000256" key="26">
    <source>
        <dbReference type="SAM" id="MobiDB-lite"/>
    </source>
</evidence>
<evidence type="ECO:0000256" key="14">
    <source>
        <dbReference type="ARBA" id="ARBA00022949"/>
    </source>
</evidence>
<evidence type="ECO:0000256" key="10">
    <source>
        <dbReference type="ARBA" id="ARBA00022729"/>
    </source>
</evidence>
<feature type="region of interest" description="Disordered" evidence="26">
    <location>
        <begin position="1012"/>
        <end position="1031"/>
    </location>
</feature>
<dbReference type="FunFam" id="2.60.40.60:FF:000068">
    <property type="entry name" value="Desmoglein 1"/>
    <property type="match status" value="1"/>
</dbReference>
<keyword evidence="10 27" id="KW-0732">Signal</keyword>
<dbReference type="FunFam" id="2.60.40.60:FF:000011">
    <property type="entry name" value="Cadherin 1"/>
    <property type="match status" value="1"/>
</dbReference>
<keyword evidence="9" id="KW-0479">Metal-binding</keyword>
<evidence type="ECO:0000256" key="2">
    <source>
        <dbReference type="ARBA" id="ARBA00004251"/>
    </source>
</evidence>
<dbReference type="PANTHER" id="PTHR24025:SF9">
    <property type="entry name" value="DESMOGLEIN-1"/>
    <property type="match status" value="1"/>
</dbReference>
<evidence type="ECO:0000313" key="29">
    <source>
        <dbReference type="Ensembl" id="ENSRFEP00010033030.1"/>
    </source>
</evidence>
<evidence type="ECO:0000256" key="27">
    <source>
        <dbReference type="SAM" id="SignalP"/>
    </source>
</evidence>
<feature type="domain" description="Cadherin" evidence="28">
    <location>
        <begin position="270"/>
        <end position="385"/>
    </location>
</feature>
<dbReference type="GO" id="GO:0007156">
    <property type="term" value="P:homophilic cell adhesion via plasma membrane adhesion molecules"/>
    <property type="evidence" value="ECO:0007669"/>
    <property type="project" value="InterPro"/>
</dbReference>
<comment type="function">
    <text evidence="19">Component of intercellular desmosome junctions. Involved in the interaction of plaque proteins and intermediate filaments mediating cell-cell adhesion.</text>
</comment>
<dbReference type="InterPro" id="IPR009122">
    <property type="entry name" value="Desmosomal_cadherin"/>
</dbReference>
<dbReference type="InterPro" id="IPR050971">
    <property type="entry name" value="Cadherin-domain_protein"/>
</dbReference>
<feature type="domain" description="Cadherin" evidence="28">
    <location>
        <begin position="158"/>
        <end position="274"/>
    </location>
</feature>
<dbReference type="GO" id="GO:0030057">
    <property type="term" value="C:desmosome"/>
    <property type="evidence" value="ECO:0007669"/>
    <property type="project" value="UniProtKB-SubCell"/>
</dbReference>
<evidence type="ECO:0000259" key="28">
    <source>
        <dbReference type="PROSITE" id="PS50268"/>
    </source>
</evidence>
<evidence type="ECO:0000256" key="17">
    <source>
        <dbReference type="ARBA" id="ARBA00023180"/>
    </source>
</evidence>
<evidence type="ECO:0000256" key="23">
    <source>
        <dbReference type="PROSITE-ProRule" id="PRU00043"/>
    </source>
</evidence>
<keyword evidence="13 24" id="KW-0130">Cell adhesion</keyword>
<keyword evidence="14" id="KW-0965">Cell junction</keyword>
<comment type="subcellular location">
    <subcellularLocation>
        <location evidence="4">Cell junction</location>
        <location evidence="4">Desmosome</location>
    </subcellularLocation>
    <subcellularLocation>
        <location evidence="2 24">Cell membrane</location>
        <topology evidence="2 24">Single-pass type I membrane protein</topology>
    </subcellularLocation>
    <subcellularLocation>
        <location evidence="3">Cytoplasm</location>
    </subcellularLocation>
    <subcellularLocation>
        <location evidence="1">Nucleus</location>
    </subcellularLocation>
</comment>
<accession>A0A671G9Y9</accession>
<protein>
    <recommendedName>
        <fullName evidence="20">Desmoglein-1</fullName>
    </recommendedName>
    <alternativeName>
        <fullName evidence="21">Desmosomal glycoprotein 1</fullName>
    </alternativeName>
</protein>
<dbReference type="PRINTS" id="PR01819">
    <property type="entry name" value="DESMOGLEIN"/>
</dbReference>
<dbReference type="InterPro" id="IPR015919">
    <property type="entry name" value="Cadherin-like_sf"/>
</dbReference>
<reference evidence="30" key="3">
    <citation type="submission" date="2018-12" db="EMBL/GenBank/DDBJ databases">
        <title>G10K-VGP greater horseshoe bat female genome, primary haplotype.</title>
        <authorList>
            <person name="Teeling E."/>
            <person name="Myers G."/>
            <person name="Vernes S."/>
            <person name="Pippel M."/>
            <person name="Winkler S."/>
            <person name="Fedrigo O."/>
            <person name="Rhie A."/>
            <person name="Koren S."/>
            <person name="Phillippy A."/>
            <person name="Lewin H."/>
            <person name="Damas J."/>
            <person name="Howe K."/>
            <person name="Mountcastle J."/>
            <person name="Jarvis E.D."/>
        </authorList>
    </citation>
    <scope>NUCLEOTIDE SEQUENCE [LARGE SCALE GENOMIC DNA]</scope>
</reference>
<keyword evidence="30" id="KW-1185">Reference proteome</keyword>
<keyword evidence="17" id="KW-0325">Glycoprotein</keyword>
<dbReference type="PRINTS" id="PR01818">
    <property type="entry name" value="DESMOCADHERN"/>
</dbReference>
<evidence type="ECO:0000256" key="3">
    <source>
        <dbReference type="ARBA" id="ARBA00004496"/>
    </source>
</evidence>
<evidence type="ECO:0000256" key="12">
    <source>
        <dbReference type="ARBA" id="ARBA00022837"/>
    </source>
</evidence>
<reference evidence="29" key="4">
    <citation type="submission" date="2025-08" db="UniProtKB">
        <authorList>
            <consortium name="Ensembl"/>
        </authorList>
    </citation>
    <scope>IDENTIFICATION</scope>
</reference>
<keyword evidence="5" id="KW-1003">Cell membrane</keyword>
<evidence type="ECO:0000256" key="1">
    <source>
        <dbReference type="ARBA" id="ARBA00004123"/>
    </source>
</evidence>
<dbReference type="InterPro" id="IPR002126">
    <property type="entry name" value="Cadherin-like_dom"/>
</dbReference>
<dbReference type="SUPFAM" id="SSF49313">
    <property type="entry name" value="Cadherin-like"/>
    <property type="match status" value="4"/>
</dbReference>
<keyword evidence="8 24" id="KW-0812">Transmembrane</keyword>
<evidence type="ECO:0000256" key="18">
    <source>
        <dbReference type="ARBA" id="ARBA00023242"/>
    </source>
</evidence>
<dbReference type="FunFam" id="2.60.40.60:FF:000083">
    <property type="entry name" value="Desmoglein 1"/>
    <property type="match status" value="1"/>
</dbReference>
<dbReference type="Pfam" id="PF00028">
    <property type="entry name" value="Cadherin"/>
    <property type="match status" value="3"/>
</dbReference>
<dbReference type="PROSITE" id="PS50268">
    <property type="entry name" value="CADHERIN_2"/>
    <property type="match status" value="4"/>
</dbReference>
<reference evidence="29" key="5">
    <citation type="submission" date="2025-09" db="UniProtKB">
        <authorList>
            <consortium name="Ensembl"/>
        </authorList>
    </citation>
    <scope>IDENTIFICATION</scope>
</reference>
<evidence type="ECO:0000256" key="15">
    <source>
        <dbReference type="ARBA" id="ARBA00022989"/>
    </source>
</evidence>
<organism evidence="29 30">
    <name type="scientific">Rhinolophus ferrumequinum</name>
    <name type="common">Greater horseshoe bat</name>
    <dbReference type="NCBI Taxonomy" id="59479"/>
    <lineage>
        <taxon>Eukaryota</taxon>
        <taxon>Metazoa</taxon>
        <taxon>Chordata</taxon>
        <taxon>Craniata</taxon>
        <taxon>Vertebrata</taxon>
        <taxon>Euteleostomi</taxon>
        <taxon>Mammalia</taxon>
        <taxon>Eutheria</taxon>
        <taxon>Laurasiatheria</taxon>
        <taxon>Chiroptera</taxon>
        <taxon>Yinpterochiroptera</taxon>
        <taxon>Rhinolophoidea</taxon>
        <taxon>Rhinolophidae</taxon>
        <taxon>Rhinolophinae</taxon>
        <taxon>Rhinolophus</taxon>
    </lineage>
</organism>
<dbReference type="GO" id="GO:0005737">
    <property type="term" value="C:cytoplasm"/>
    <property type="evidence" value="ECO:0007669"/>
    <property type="project" value="UniProtKB-SubCell"/>
</dbReference>
<comment type="function">
    <text evidence="25">A component of desmosome cell-cell junctions which are required for positive regulation of cellular adhesion. Involved in the interaction of plaque proteins and intermediate filaments mediating cell-cell adhesion.</text>
</comment>